<reference evidence="1 4" key="2">
    <citation type="submission" date="2016-08" db="EMBL/GenBank/DDBJ databases">
        <title>Evolution of the type three secretion system and type three effector repertoires in Xanthomonas.</title>
        <authorList>
            <person name="Merda D."/>
            <person name="Briand M."/>
            <person name="Bosis E."/>
            <person name="Rousseau C."/>
            <person name="Portier P."/>
            <person name="Jacques M.-A."/>
            <person name="Fischer-Le Saux M."/>
        </authorList>
    </citation>
    <scope>NUCLEOTIDE SEQUENCE [LARGE SCALE GENOMIC DNA]</scope>
    <source>
        <strain evidence="1 4">CFBP1976</strain>
    </source>
</reference>
<organism evidence="2 3">
    <name type="scientific">Xanthomonas bromi</name>
    <dbReference type="NCBI Taxonomy" id="56449"/>
    <lineage>
        <taxon>Bacteria</taxon>
        <taxon>Pseudomonadati</taxon>
        <taxon>Pseudomonadota</taxon>
        <taxon>Gammaproteobacteria</taxon>
        <taxon>Lysobacterales</taxon>
        <taxon>Lysobacteraceae</taxon>
        <taxon>Xanthomonas</taxon>
    </lineage>
</organism>
<evidence type="ECO:0000313" key="2">
    <source>
        <dbReference type="EMBL" id="SBV51253.1"/>
    </source>
</evidence>
<evidence type="ECO:0000313" key="3">
    <source>
        <dbReference type="Proteomes" id="UP000092503"/>
    </source>
</evidence>
<sequence>MDNTRIDNAARWIQRWTDAVAQLAESLDATRAAHWLGPAAASGWAAAPVYRRMRVIQAWSGWSGLSPSALGLHANQLAVLMPALLAKVLVARALFSRGLAVRRCIERERLEWLEQCVGSAVLEHVRQNATAGLPVPLLPRDADQTAWVGDGWRRMQADGVWSNPVVAKLLALSLPFGAAQVAPVAADGASDAFLTALPTLMPEASCVSG</sequence>
<keyword evidence="4" id="KW-1185">Reference proteome</keyword>
<dbReference type="STRING" id="56449.XBLMG947_2040"/>
<dbReference type="NCBIfam" id="TIGR02560">
    <property type="entry name" value="HrpB4"/>
    <property type="match status" value="1"/>
</dbReference>
<evidence type="ECO:0000313" key="4">
    <source>
        <dbReference type="Proteomes" id="UP000239710"/>
    </source>
</evidence>
<dbReference type="Pfam" id="PF09502">
    <property type="entry name" value="HrpB4"/>
    <property type="match status" value="1"/>
</dbReference>
<dbReference type="EMBL" id="MDCE01000011">
    <property type="protein sequence ID" value="PPV07078.1"/>
    <property type="molecule type" value="Genomic_DNA"/>
</dbReference>
<name>A0A1C3NLF0_9XANT</name>
<dbReference type="OrthoDB" id="6007188at2"/>
<accession>A0A1C3NLF0</accession>
<dbReference type="Proteomes" id="UP000239710">
    <property type="component" value="Unassembled WGS sequence"/>
</dbReference>
<protein>
    <submittedName>
        <fullName evidence="2">HrpB4 protein</fullName>
    </submittedName>
    <submittedName>
        <fullName evidence="1">Type III secretion protein HrpB4</fullName>
    </submittedName>
</protein>
<dbReference type="InterPro" id="IPR013393">
    <property type="entry name" value="T3SS_HrpB4"/>
</dbReference>
<dbReference type="EMBL" id="FLTX01000032">
    <property type="protein sequence ID" value="SBV51253.1"/>
    <property type="molecule type" value="Genomic_DNA"/>
</dbReference>
<dbReference type="Proteomes" id="UP000092503">
    <property type="component" value="Unassembled WGS sequence"/>
</dbReference>
<evidence type="ECO:0000313" key="1">
    <source>
        <dbReference type="EMBL" id="PPV07078.1"/>
    </source>
</evidence>
<proteinExistence type="predicted"/>
<dbReference type="AlphaFoldDB" id="A0A1C3NLF0"/>
<dbReference type="RefSeq" id="WP_065468378.1">
    <property type="nucleotide sequence ID" value="NZ_FLTX01000032.1"/>
</dbReference>
<gene>
    <name evidence="2" type="ORF">XBLMG947_2040</name>
    <name evidence="1" type="ORF">XbrCFBP1976_09415</name>
</gene>
<reference evidence="2 3" key="1">
    <citation type="submission" date="2016-06" db="EMBL/GenBank/DDBJ databases">
        <authorList>
            <person name="Kjaerup R.B."/>
            <person name="Dalgaard T.S."/>
            <person name="Juul-Madsen H.R."/>
        </authorList>
    </citation>
    <scope>NUCLEOTIDE SEQUENCE [LARGE SCALE GENOMIC DNA]</scope>
    <source>
        <strain evidence="2">LMG947</strain>
    </source>
</reference>